<evidence type="ECO:0000313" key="2">
    <source>
        <dbReference type="EMBL" id="CAH0050725.1"/>
    </source>
</evidence>
<keyword evidence="3" id="KW-1185">Reference proteome</keyword>
<feature type="coiled-coil region" evidence="1">
    <location>
        <begin position="3"/>
        <end position="30"/>
    </location>
</feature>
<evidence type="ECO:0000313" key="3">
    <source>
        <dbReference type="Proteomes" id="UP000775872"/>
    </source>
</evidence>
<gene>
    <name evidence="2" type="ORF">CSOL1703_00013964</name>
</gene>
<accession>A0A9P0EKJ8</accession>
<comment type="caution">
    <text evidence="2">The sequence shown here is derived from an EMBL/GenBank/DDBJ whole genome shotgun (WGS) entry which is preliminary data.</text>
</comment>
<sequence length="75" mass="8521">MGLAELEAKKDELIAEAKSVQTTLETLEMTMGENPSMSDRKAKEVLTEVRKDTQDELFKIEREISDLMVKEMSAE</sequence>
<dbReference type="AlphaFoldDB" id="A0A9P0EKJ8"/>
<organism evidence="2 3">
    <name type="scientific">Clonostachys solani</name>
    <dbReference type="NCBI Taxonomy" id="160281"/>
    <lineage>
        <taxon>Eukaryota</taxon>
        <taxon>Fungi</taxon>
        <taxon>Dikarya</taxon>
        <taxon>Ascomycota</taxon>
        <taxon>Pezizomycotina</taxon>
        <taxon>Sordariomycetes</taxon>
        <taxon>Hypocreomycetidae</taxon>
        <taxon>Hypocreales</taxon>
        <taxon>Bionectriaceae</taxon>
        <taxon>Clonostachys</taxon>
    </lineage>
</organism>
<keyword evidence="1" id="KW-0175">Coiled coil</keyword>
<evidence type="ECO:0000256" key="1">
    <source>
        <dbReference type="SAM" id="Coils"/>
    </source>
</evidence>
<name>A0A9P0EKJ8_9HYPO</name>
<proteinExistence type="predicted"/>
<reference evidence="3" key="1">
    <citation type="submission" date="2019-06" db="EMBL/GenBank/DDBJ databases">
        <authorList>
            <person name="Broberg M."/>
        </authorList>
    </citation>
    <scope>NUCLEOTIDE SEQUENCE [LARGE SCALE GENOMIC DNA]</scope>
</reference>
<protein>
    <submittedName>
        <fullName evidence="2">Uncharacterized protein</fullName>
    </submittedName>
</protein>
<reference evidence="2 3" key="2">
    <citation type="submission" date="2021-10" db="EMBL/GenBank/DDBJ databases">
        <authorList>
            <person name="Piombo E."/>
        </authorList>
    </citation>
    <scope>NUCLEOTIDE SEQUENCE [LARGE SCALE GENOMIC DNA]</scope>
</reference>
<dbReference type="EMBL" id="CABFOC020000038">
    <property type="protein sequence ID" value="CAH0050725.1"/>
    <property type="molecule type" value="Genomic_DNA"/>
</dbReference>
<dbReference type="Proteomes" id="UP000775872">
    <property type="component" value="Unassembled WGS sequence"/>
</dbReference>